<organism evidence="1 2">
    <name type="scientific">Methylocella tundrae</name>
    <dbReference type="NCBI Taxonomy" id="227605"/>
    <lineage>
        <taxon>Bacteria</taxon>
        <taxon>Pseudomonadati</taxon>
        <taxon>Pseudomonadota</taxon>
        <taxon>Alphaproteobacteria</taxon>
        <taxon>Hyphomicrobiales</taxon>
        <taxon>Beijerinckiaceae</taxon>
        <taxon>Methylocella</taxon>
    </lineage>
</organism>
<keyword evidence="1" id="KW-0614">Plasmid</keyword>
<reference evidence="1 2" key="1">
    <citation type="submission" date="2019-03" db="EMBL/GenBank/DDBJ databases">
        <authorList>
            <person name="Kox A.R. M."/>
        </authorList>
    </citation>
    <scope>NUCLEOTIDE SEQUENCE [LARGE SCALE GENOMIC DNA]</scope>
    <source>
        <strain evidence="1">MTUNDRAET4 annotated genome</strain>
        <plasmid evidence="2">2</plasmid>
    </source>
</reference>
<dbReference type="AlphaFoldDB" id="A0A4U8Z7K2"/>
<gene>
    <name evidence="1" type="ORF">MTUNDRAET4_0098</name>
</gene>
<dbReference type="Proteomes" id="UP000294360">
    <property type="component" value="Plasmid 2"/>
</dbReference>
<geneLocation type="plasmid" evidence="1 2">
    <name>2</name>
</geneLocation>
<dbReference type="KEGG" id="mtun:MTUNDRAET4_0098.1"/>
<dbReference type="EMBL" id="LR536451">
    <property type="protein sequence ID" value="VFU16430.1"/>
    <property type="molecule type" value="Genomic_DNA"/>
</dbReference>
<proteinExistence type="predicted"/>
<evidence type="ECO:0000313" key="2">
    <source>
        <dbReference type="Proteomes" id="UP000294360"/>
    </source>
</evidence>
<protein>
    <recommendedName>
        <fullName evidence="3">Bacterial transcriptional activator domain-containing protein</fullName>
    </recommendedName>
</protein>
<evidence type="ECO:0008006" key="3">
    <source>
        <dbReference type="Google" id="ProtNLM"/>
    </source>
</evidence>
<evidence type="ECO:0000313" key="1">
    <source>
        <dbReference type="EMBL" id="VFU16430.1"/>
    </source>
</evidence>
<name>A0A4U8Z7K2_METTU</name>
<accession>A0A4U8Z7K2</accession>
<sequence length="92" mass="10873">MQFQESVSHGALFQEHRAEVIRESLDHLLAMAQRYRSEGSRRQAMEIYWMLSEDHSETMQAQAAQDKLLELAHIYERDGSRHQARAVYERLL</sequence>